<dbReference type="NCBIfam" id="TIGR02937">
    <property type="entry name" value="sigma70-ECF"/>
    <property type="match status" value="1"/>
</dbReference>
<gene>
    <name evidence="7" type="ORF">GA0070611_0679</name>
</gene>
<evidence type="ECO:0000256" key="4">
    <source>
        <dbReference type="ARBA" id="ARBA00023125"/>
    </source>
</evidence>
<reference evidence="8" key="1">
    <citation type="submission" date="2016-06" db="EMBL/GenBank/DDBJ databases">
        <authorList>
            <person name="Varghese N."/>
            <person name="Submissions Spin"/>
        </authorList>
    </citation>
    <scope>NUCLEOTIDE SEQUENCE [LARGE SCALE GENOMIC DNA]</scope>
    <source>
        <strain evidence="8">DSM 44815</strain>
    </source>
</reference>
<dbReference type="GO" id="GO:0003677">
    <property type="term" value="F:DNA binding"/>
    <property type="evidence" value="ECO:0007669"/>
    <property type="project" value="UniProtKB-KW"/>
</dbReference>
<evidence type="ECO:0000256" key="2">
    <source>
        <dbReference type="ARBA" id="ARBA00023015"/>
    </source>
</evidence>
<name>A0A1A8Z4R7_9ACTN</name>
<dbReference type="PANTHER" id="PTHR43133">
    <property type="entry name" value="RNA POLYMERASE ECF-TYPE SIGMA FACTO"/>
    <property type="match status" value="1"/>
</dbReference>
<keyword evidence="2" id="KW-0805">Transcription regulation</keyword>
<dbReference type="PATRIC" id="fig|261654.4.peg.690"/>
<evidence type="ECO:0000313" key="7">
    <source>
        <dbReference type="EMBL" id="SBT38797.1"/>
    </source>
</evidence>
<dbReference type="STRING" id="261654.GA0070611_0679"/>
<sequence length="188" mass="21407">MTETDDLALERRFAAGDELAFNELYRRFSGPMYATAYHVLGNRDLAADAVQQAFVQAWRAADRFDASREIQPWLYAITRRAAVDIYRRRRKISAELPFDETWATAGELREEGLSLDATWQVWQVRAALERLAPEERQVLQLAYYQGMTQSEIAAALGIALGTVKSRSFRAQRRLAGLLSHLRETEVPG</sequence>
<dbReference type="SUPFAM" id="SSF88946">
    <property type="entry name" value="Sigma2 domain of RNA polymerase sigma factors"/>
    <property type="match status" value="1"/>
</dbReference>
<dbReference type="GO" id="GO:0006352">
    <property type="term" value="P:DNA-templated transcription initiation"/>
    <property type="evidence" value="ECO:0007669"/>
    <property type="project" value="InterPro"/>
</dbReference>
<dbReference type="InterPro" id="IPR007630">
    <property type="entry name" value="RNA_pol_sigma70_r4"/>
</dbReference>
<dbReference type="Pfam" id="PF04545">
    <property type="entry name" value="Sigma70_r4"/>
    <property type="match status" value="1"/>
</dbReference>
<dbReference type="InterPro" id="IPR039425">
    <property type="entry name" value="RNA_pol_sigma-70-like"/>
</dbReference>
<dbReference type="InterPro" id="IPR014284">
    <property type="entry name" value="RNA_pol_sigma-70_dom"/>
</dbReference>
<organism evidence="7 8">
    <name type="scientific">Micromonospora auratinigra</name>
    <dbReference type="NCBI Taxonomy" id="261654"/>
    <lineage>
        <taxon>Bacteria</taxon>
        <taxon>Bacillati</taxon>
        <taxon>Actinomycetota</taxon>
        <taxon>Actinomycetes</taxon>
        <taxon>Micromonosporales</taxon>
        <taxon>Micromonosporaceae</taxon>
        <taxon>Micromonospora</taxon>
    </lineage>
</organism>
<comment type="similarity">
    <text evidence="1">Belongs to the sigma-70 factor family. ECF subfamily.</text>
</comment>
<keyword evidence="3" id="KW-0731">Sigma factor</keyword>
<dbReference type="AlphaFoldDB" id="A0A1A8Z4R7"/>
<evidence type="ECO:0000256" key="5">
    <source>
        <dbReference type="ARBA" id="ARBA00023163"/>
    </source>
</evidence>
<keyword evidence="5" id="KW-0804">Transcription</keyword>
<feature type="domain" description="HTH luxR-type" evidence="6">
    <location>
        <begin position="128"/>
        <end position="181"/>
    </location>
</feature>
<protein>
    <submittedName>
        <fullName evidence="7">RNA polymerase sigma-70 factor, ECF subfamily</fullName>
    </submittedName>
</protein>
<proteinExistence type="inferred from homology"/>
<evidence type="ECO:0000256" key="3">
    <source>
        <dbReference type="ARBA" id="ARBA00023082"/>
    </source>
</evidence>
<dbReference type="SUPFAM" id="SSF88659">
    <property type="entry name" value="Sigma3 and sigma4 domains of RNA polymerase sigma factors"/>
    <property type="match status" value="1"/>
</dbReference>
<dbReference type="Gene3D" id="1.10.10.10">
    <property type="entry name" value="Winged helix-like DNA-binding domain superfamily/Winged helix DNA-binding domain"/>
    <property type="match status" value="1"/>
</dbReference>
<evidence type="ECO:0000256" key="1">
    <source>
        <dbReference type="ARBA" id="ARBA00010641"/>
    </source>
</evidence>
<evidence type="ECO:0000259" key="6">
    <source>
        <dbReference type="SMART" id="SM00421"/>
    </source>
</evidence>
<dbReference type="OrthoDB" id="3698333at2"/>
<dbReference type="InterPro" id="IPR013324">
    <property type="entry name" value="RNA_pol_sigma_r3/r4-like"/>
</dbReference>
<dbReference type="InterPro" id="IPR013325">
    <property type="entry name" value="RNA_pol_sigma_r2"/>
</dbReference>
<keyword evidence="4" id="KW-0238">DNA-binding</keyword>
<keyword evidence="8" id="KW-1185">Reference proteome</keyword>
<dbReference type="InterPro" id="IPR036388">
    <property type="entry name" value="WH-like_DNA-bd_sf"/>
</dbReference>
<dbReference type="Proteomes" id="UP000199385">
    <property type="component" value="Chromosome I"/>
</dbReference>
<dbReference type="Pfam" id="PF04542">
    <property type="entry name" value="Sigma70_r2"/>
    <property type="match status" value="1"/>
</dbReference>
<dbReference type="RefSeq" id="WP_091657171.1">
    <property type="nucleotide sequence ID" value="NZ_LT594323.1"/>
</dbReference>
<dbReference type="GO" id="GO:0016987">
    <property type="term" value="F:sigma factor activity"/>
    <property type="evidence" value="ECO:0007669"/>
    <property type="project" value="UniProtKB-KW"/>
</dbReference>
<evidence type="ECO:0000313" key="8">
    <source>
        <dbReference type="Proteomes" id="UP000199385"/>
    </source>
</evidence>
<dbReference type="Gene3D" id="1.10.1740.10">
    <property type="match status" value="1"/>
</dbReference>
<dbReference type="CDD" id="cd06171">
    <property type="entry name" value="Sigma70_r4"/>
    <property type="match status" value="1"/>
</dbReference>
<dbReference type="EMBL" id="LT594323">
    <property type="protein sequence ID" value="SBT38797.1"/>
    <property type="molecule type" value="Genomic_DNA"/>
</dbReference>
<accession>A0A1A8Z4R7</accession>
<dbReference type="PANTHER" id="PTHR43133:SF62">
    <property type="entry name" value="RNA POLYMERASE SIGMA FACTOR SIGZ"/>
    <property type="match status" value="1"/>
</dbReference>
<dbReference type="InterPro" id="IPR007627">
    <property type="entry name" value="RNA_pol_sigma70_r2"/>
</dbReference>
<dbReference type="SMART" id="SM00421">
    <property type="entry name" value="HTH_LUXR"/>
    <property type="match status" value="1"/>
</dbReference>
<dbReference type="InterPro" id="IPR000792">
    <property type="entry name" value="Tscrpt_reg_LuxR_C"/>
</dbReference>